<dbReference type="Proteomes" id="UP001524642">
    <property type="component" value="Unassembled WGS sequence"/>
</dbReference>
<evidence type="ECO:0000256" key="1">
    <source>
        <dbReference type="SAM" id="MobiDB-lite"/>
    </source>
</evidence>
<keyword evidence="3" id="KW-1185">Reference proteome</keyword>
<feature type="region of interest" description="Disordered" evidence="1">
    <location>
        <begin position="93"/>
        <end position="113"/>
    </location>
</feature>
<evidence type="ECO:0000313" key="3">
    <source>
        <dbReference type="Proteomes" id="UP001524642"/>
    </source>
</evidence>
<sequence length="113" mass="12957">MIQWRSQWPAALREAVGLAYREAGGRGADERGRLEAAVEAFLDAGGVAAVPRETVEDIIRDLSRDRADWLLELAEAWALRQHRRPQDGRLRWRRPFRWDNTEPQAPGDRVRSG</sequence>
<dbReference type="RefSeq" id="WP_257715435.1">
    <property type="nucleotide sequence ID" value="NZ_JANJOU010000003.1"/>
</dbReference>
<protein>
    <submittedName>
        <fullName evidence="2">Uncharacterized protein</fullName>
    </submittedName>
</protein>
<dbReference type="EMBL" id="JANJOU010000003">
    <property type="protein sequence ID" value="MCR0981773.1"/>
    <property type="molecule type" value="Genomic_DNA"/>
</dbReference>
<accession>A0ABT1X0Z2</accession>
<reference evidence="2 3" key="1">
    <citation type="submission" date="2022-06" db="EMBL/GenBank/DDBJ databases">
        <title>Roseomonas CN29.</title>
        <authorList>
            <person name="Cheng Y."/>
            <person name="He X."/>
        </authorList>
    </citation>
    <scope>NUCLEOTIDE SEQUENCE [LARGE SCALE GENOMIC DNA]</scope>
    <source>
        <strain evidence="2 3">CN29</strain>
    </source>
</reference>
<comment type="caution">
    <text evidence="2">The sequence shown here is derived from an EMBL/GenBank/DDBJ whole genome shotgun (WGS) entry which is preliminary data.</text>
</comment>
<gene>
    <name evidence="2" type="ORF">NRP21_06900</name>
</gene>
<proteinExistence type="predicted"/>
<evidence type="ECO:0000313" key="2">
    <source>
        <dbReference type="EMBL" id="MCR0981773.1"/>
    </source>
</evidence>
<name>A0ABT1X0Z2_9PROT</name>
<organism evidence="2 3">
    <name type="scientific">Roseomonas populi</name>
    <dbReference type="NCBI Taxonomy" id="3121582"/>
    <lineage>
        <taxon>Bacteria</taxon>
        <taxon>Pseudomonadati</taxon>
        <taxon>Pseudomonadota</taxon>
        <taxon>Alphaproteobacteria</taxon>
        <taxon>Acetobacterales</taxon>
        <taxon>Roseomonadaceae</taxon>
        <taxon>Roseomonas</taxon>
    </lineage>
</organism>